<dbReference type="PANTHER" id="PTHR13382">
    <property type="entry name" value="MITOCHONDRIAL ATP SYNTHASE COUPLING FACTOR B"/>
    <property type="match status" value="1"/>
</dbReference>
<accession>A0ABD3T1H5</accession>
<dbReference type="SUPFAM" id="SSF52047">
    <property type="entry name" value="RNI-like"/>
    <property type="match status" value="1"/>
</dbReference>
<feature type="domain" description="F-box" evidence="1">
    <location>
        <begin position="14"/>
        <end position="45"/>
    </location>
</feature>
<gene>
    <name evidence="2" type="ORF">ACJIZ3_019551</name>
</gene>
<evidence type="ECO:0000313" key="3">
    <source>
        <dbReference type="Proteomes" id="UP001634393"/>
    </source>
</evidence>
<dbReference type="InterPro" id="IPR001810">
    <property type="entry name" value="F-box_dom"/>
</dbReference>
<dbReference type="Gene3D" id="3.80.10.10">
    <property type="entry name" value="Ribonuclease Inhibitor"/>
    <property type="match status" value="1"/>
</dbReference>
<dbReference type="InterPro" id="IPR036047">
    <property type="entry name" value="F-box-like_dom_sf"/>
</dbReference>
<dbReference type="AlphaFoldDB" id="A0ABD3T1H5"/>
<name>A0ABD3T1H5_9LAMI</name>
<organism evidence="2 3">
    <name type="scientific">Penstemon smallii</name>
    <dbReference type="NCBI Taxonomy" id="265156"/>
    <lineage>
        <taxon>Eukaryota</taxon>
        <taxon>Viridiplantae</taxon>
        <taxon>Streptophyta</taxon>
        <taxon>Embryophyta</taxon>
        <taxon>Tracheophyta</taxon>
        <taxon>Spermatophyta</taxon>
        <taxon>Magnoliopsida</taxon>
        <taxon>eudicotyledons</taxon>
        <taxon>Gunneridae</taxon>
        <taxon>Pentapetalae</taxon>
        <taxon>asterids</taxon>
        <taxon>lamiids</taxon>
        <taxon>Lamiales</taxon>
        <taxon>Plantaginaceae</taxon>
        <taxon>Cheloneae</taxon>
        <taxon>Penstemon</taxon>
    </lineage>
</organism>
<keyword evidence="3" id="KW-1185">Reference proteome</keyword>
<dbReference type="PANTHER" id="PTHR13382:SF16">
    <property type="entry name" value="F-BOX PROTEIN SKIP28"/>
    <property type="match status" value="1"/>
</dbReference>
<dbReference type="SUPFAM" id="SSF81383">
    <property type="entry name" value="F-box domain"/>
    <property type="match status" value="1"/>
</dbReference>
<dbReference type="Proteomes" id="UP001634393">
    <property type="component" value="Unassembled WGS sequence"/>
</dbReference>
<dbReference type="Pfam" id="PF00646">
    <property type="entry name" value="F-box"/>
    <property type="match status" value="1"/>
</dbReference>
<sequence length="279" mass="31595">MEENKEHNNYCLEPHESLFFVLSYLPLFDLLCMSRVCKSMRDAINCDILPWLEIEVDRPLSSIITDDVLMKVVSKAKGKLRVLALINCVQITDDGLLRIIAQNPHICKLHVQGCTNLSPNGIITAVKLLTNNNHILQSLKINGIYNIQKEDLKVLNNLITPNQTQQRPKSPSIDVDVCPICDDVRIVYDCTRDLCKCRGCEFCIQRCKECGVCIRGNDEELEEVACEDALCLQCWLKLPKCSFCNKPYCNEHAYKQHRISGSFGFICDSCYAVVNGSDT</sequence>
<evidence type="ECO:0000259" key="1">
    <source>
        <dbReference type="Pfam" id="PF00646"/>
    </source>
</evidence>
<protein>
    <recommendedName>
        <fullName evidence="1">F-box domain-containing protein</fullName>
    </recommendedName>
</protein>
<dbReference type="EMBL" id="JBJXBP010000005">
    <property type="protein sequence ID" value="KAL3830749.1"/>
    <property type="molecule type" value="Genomic_DNA"/>
</dbReference>
<dbReference type="InterPro" id="IPR032675">
    <property type="entry name" value="LRR_dom_sf"/>
</dbReference>
<proteinExistence type="predicted"/>
<reference evidence="2 3" key="1">
    <citation type="submission" date="2024-12" db="EMBL/GenBank/DDBJ databases">
        <title>The unique morphological basis and parallel evolutionary history of personate flowers in Penstemon.</title>
        <authorList>
            <person name="Depatie T.H."/>
            <person name="Wessinger C.A."/>
        </authorList>
    </citation>
    <scope>NUCLEOTIDE SEQUENCE [LARGE SCALE GENOMIC DNA]</scope>
    <source>
        <strain evidence="2">WTNN_2</strain>
        <tissue evidence="2">Leaf</tissue>
    </source>
</reference>
<dbReference type="InterPro" id="IPR050648">
    <property type="entry name" value="F-box_LRR-repeat"/>
</dbReference>
<dbReference type="Gene3D" id="1.20.1280.50">
    <property type="match status" value="1"/>
</dbReference>
<evidence type="ECO:0000313" key="2">
    <source>
        <dbReference type="EMBL" id="KAL3830749.1"/>
    </source>
</evidence>
<comment type="caution">
    <text evidence="2">The sequence shown here is derived from an EMBL/GenBank/DDBJ whole genome shotgun (WGS) entry which is preliminary data.</text>
</comment>